<evidence type="ECO:0000313" key="2">
    <source>
        <dbReference type="EMBL" id="TCJ86952.1"/>
    </source>
</evidence>
<keyword evidence="1" id="KW-0812">Transmembrane</keyword>
<evidence type="ECO:0000256" key="1">
    <source>
        <dbReference type="SAM" id="Phobius"/>
    </source>
</evidence>
<dbReference type="Proteomes" id="UP000294887">
    <property type="component" value="Unassembled WGS sequence"/>
</dbReference>
<comment type="caution">
    <text evidence="2">The sequence shown here is derived from an EMBL/GenBank/DDBJ whole genome shotgun (WGS) entry which is preliminary data.</text>
</comment>
<keyword evidence="3" id="KW-1185">Reference proteome</keyword>
<gene>
    <name evidence="2" type="ORF">EV695_1452</name>
</gene>
<dbReference type="RefSeq" id="WP_131905276.1">
    <property type="nucleotide sequence ID" value="NZ_BAAAFU010000004.1"/>
</dbReference>
<organism evidence="2 3">
    <name type="scientific">Cocleimonas flava</name>
    <dbReference type="NCBI Taxonomy" id="634765"/>
    <lineage>
        <taxon>Bacteria</taxon>
        <taxon>Pseudomonadati</taxon>
        <taxon>Pseudomonadota</taxon>
        <taxon>Gammaproteobacteria</taxon>
        <taxon>Thiotrichales</taxon>
        <taxon>Thiotrichaceae</taxon>
        <taxon>Cocleimonas</taxon>
    </lineage>
</organism>
<keyword evidence="1" id="KW-1133">Transmembrane helix</keyword>
<accession>A0A4R1F322</accession>
<dbReference type="EMBL" id="SMFQ01000003">
    <property type="protein sequence ID" value="TCJ86952.1"/>
    <property type="molecule type" value="Genomic_DNA"/>
</dbReference>
<reference evidence="2 3" key="1">
    <citation type="submission" date="2019-03" db="EMBL/GenBank/DDBJ databases">
        <title>Genomic Encyclopedia of Type Strains, Phase IV (KMG-IV): sequencing the most valuable type-strain genomes for metagenomic binning, comparative biology and taxonomic classification.</title>
        <authorList>
            <person name="Goeker M."/>
        </authorList>
    </citation>
    <scope>NUCLEOTIDE SEQUENCE [LARGE SCALE GENOMIC DNA]</scope>
    <source>
        <strain evidence="2 3">DSM 24830</strain>
    </source>
</reference>
<dbReference type="AlphaFoldDB" id="A0A4R1F322"/>
<sequence>MTLEISSNSITAPKEMNNSARRGLLLLSIYAFPIVLSSLVFLLVVMISDIDFSSVGSKTDYAEITSPKNQSAVEKKFTISGTLSEPLKDHKFYLLEYREKNYWPKYSMGNKAMSWNKNLTNRAKKNAFNSYLIIMADKDLSATIDNWFKRAHETGEYPGIPDLEVDHVVAKVRVQKK</sequence>
<protein>
    <submittedName>
        <fullName evidence="2">Uncharacterized protein</fullName>
    </submittedName>
</protein>
<keyword evidence="1" id="KW-0472">Membrane</keyword>
<feature type="transmembrane region" description="Helical" evidence="1">
    <location>
        <begin position="24"/>
        <end position="47"/>
    </location>
</feature>
<evidence type="ECO:0000313" key="3">
    <source>
        <dbReference type="Proteomes" id="UP000294887"/>
    </source>
</evidence>
<proteinExistence type="predicted"/>
<name>A0A4R1F322_9GAMM</name>